<name>A0AAY4BB01_9TELE</name>
<dbReference type="InterPro" id="IPR036638">
    <property type="entry name" value="HLH_DNA-bd_sf"/>
</dbReference>
<dbReference type="Ensembl" id="ENSDCDT00010019214.1">
    <property type="protein sequence ID" value="ENSDCDP00010018143.1"/>
    <property type="gene ID" value="ENSDCDG00010008267.1"/>
</dbReference>
<dbReference type="SMART" id="SM00353">
    <property type="entry name" value="HLH"/>
    <property type="match status" value="1"/>
</dbReference>
<dbReference type="Proteomes" id="UP000694580">
    <property type="component" value="Chromosome 16"/>
</dbReference>
<dbReference type="GO" id="GO:0032525">
    <property type="term" value="P:somite rostral/caudal axis specification"/>
    <property type="evidence" value="ECO:0007669"/>
    <property type="project" value="TreeGrafter"/>
</dbReference>
<keyword evidence="4" id="KW-0805">Transcription regulation</keyword>
<evidence type="ECO:0000256" key="7">
    <source>
        <dbReference type="ARBA" id="ARBA00023242"/>
    </source>
</evidence>
<evidence type="ECO:0000256" key="1">
    <source>
        <dbReference type="ARBA" id="ARBA00004123"/>
    </source>
</evidence>
<dbReference type="GO" id="GO:0000981">
    <property type="term" value="F:DNA-binding transcription factor activity, RNA polymerase II-specific"/>
    <property type="evidence" value="ECO:0007669"/>
    <property type="project" value="TreeGrafter"/>
</dbReference>
<keyword evidence="6" id="KW-0804">Transcription</keyword>
<dbReference type="AlphaFoldDB" id="A0AAY4BB01"/>
<dbReference type="InterPro" id="IPR040259">
    <property type="entry name" value="Mesogenin/MesP"/>
</dbReference>
<dbReference type="Gene3D" id="4.10.280.10">
    <property type="entry name" value="Helix-loop-helix DNA-binding domain"/>
    <property type="match status" value="1"/>
</dbReference>
<evidence type="ECO:0000256" key="3">
    <source>
        <dbReference type="ARBA" id="ARBA00022976"/>
    </source>
</evidence>
<dbReference type="SUPFAM" id="SSF47459">
    <property type="entry name" value="HLH, helix-loop-helix DNA-binding domain"/>
    <property type="match status" value="1"/>
</dbReference>
<feature type="domain" description="BHLH" evidence="9">
    <location>
        <begin position="84"/>
        <end position="138"/>
    </location>
</feature>
<dbReference type="GO" id="GO:0046983">
    <property type="term" value="F:protein dimerization activity"/>
    <property type="evidence" value="ECO:0007669"/>
    <property type="project" value="InterPro"/>
</dbReference>
<proteinExistence type="predicted"/>
<dbReference type="GeneTree" id="ENSGT00530000063712"/>
<keyword evidence="3" id="KW-0914">Notch signaling pathway</keyword>
<evidence type="ECO:0000256" key="2">
    <source>
        <dbReference type="ARBA" id="ARBA00022473"/>
    </source>
</evidence>
<evidence type="ECO:0000259" key="9">
    <source>
        <dbReference type="PROSITE" id="PS50888"/>
    </source>
</evidence>
<dbReference type="GO" id="GO:0001707">
    <property type="term" value="P:mesoderm formation"/>
    <property type="evidence" value="ECO:0007669"/>
    <property type="project" value="TreeGrafter"/>
</dbReference>
<evidence type="ECO:0000256" key="6">
    <source>
        <dbReference type="ARBA" id="ARBA00023163"/>
    </source>
</evidence>
<feature type="compositionally biased region" description="Polar residues" evidence="8">
    <location>
        <begin position="14"/>
        <end position="28"/>
    </location>
</feature>
<feature type="compositionally biased region" description="Low complexity" evidence="8">
    <location>
        <begin position="38"/>
        <end position="49"/>
    </location>
</feature>
<accession>A0AAY4BB01</accession>
<dbReference type="GO" id="GO:0003007">
    <property type="term" value="P:heart morphogenesis"/>
    <property type="evidence" value="ECO:0007669"/>
    <property type="project" value="TreeGrafter"/>
</dbReference>
<dbReference type="PANTHER" id="PTHR20937">
    <property type="entry name" value="IP14615P"/>
    <property type="match status" value="1"/>
</dbReference>
<reference evidence="10" key="3">
    <citation type="submission" date="2025-09" db="UniProtKB">
        <authorList>
            <consortium name="Ensembl"/>
        </authorList>
    </citation>
    <scope>IDENTIFICATION</scope>
</reference>
<evidence type="ECO:0000256" key="4">
    <source>
        <dbReference type="ARBA" id="ARBA00023015"/>
    </source>
</evidence>
<dbReference type="GO" id="GO:0005634">
    <property type="term" value="C:nucleus"/>
    <property type="evidence" value="ECO:0007669"/>
    <property type="project" value="UniProtKB-SubCell"/>
</dbReference>
<dbReference type="GO" id="GO:0007219">
    <property type="term" value="P:Notch signaling pathway"/>
    <property type="evidence" value="ECO:0007669"/>
    <property type="project" value="UniProtKB-KW"/>
</dbReference>
<dbReference type="Pfam" id="PF00010">
    <property type="entry name" value="HLH"/>
    <property type="match status" value="1"/>
</dbReference>
<keyword evidence="2" id="KW-0217">Developmental protein</keyword>
<dbReference type="FunFam" id="4.10.280.10:FF:000047">
    <property type="entry name" value="mesoderm posterior protein 1"/>
    <property type="match status" value="1"/>
</dbReference>
<keyword evidence="5" id="KW-0238">DNA-binding</keyword>
<dbReference type="PROSITE" id="PS50888">
    <property type="entry name" value="BHLH"/>
    <property type="match status" value="1"/>
</dbReference>
<organism evidence="10 11">
    <name type="scientific">Denticeps clupeoides</name>
    <name type="common">denticle herring</name>
    <dbReference type="NCBI Taxonomy" id="299321"/>
    <lineage>
        <taxon>Eukaryota</taxon>
        <taxon>Metazoa</taxon>
        <taxon>Chordata</taxon>
        <taxon>Craniata</taxon>
        <taxon>Vertebrata</taxon>
        <taxon>Euteleostomi</taxon>
        <taxon>Actinopterygii</taxon>
        <taxon>Neopterygii</taxon>
        <taxon>Teleostei</taxon>
        <taxon>Clupei</taxon>
        <taxon>Clupeiformes</taxon>
        <taxon>Denticipitoidei</taxon>
        <taxon>Denticipitidae</taxon>
        <taxon>Denticeps</taxon>
    </lineage>
</organism>
<reference evidence="10" key="2">
    <citation type="submission" date="2025-08" db="UniProtKB">
        <authorList>
            <consortium name="Ensembl"/>
        </authorList>
    </citation>
    <scope>IDENTIFICATION</scope>
</reference>
<dbReference type="GO" id="GO:0000978">
    <property type="term" value="F:RNA polymerase II cis-regulatory region sequence-specific DNA binding"/>
    <property type="evidence" value="ECO:0007669"/>
    <property type="project" value="TreeGrafter"/>
</dbReference>
<keyword evidence="11" id="KW-1185">Reference proteome</keyword>
<sequence>MTHLLFSSIKNHCPSSDSELYSVSSPETVSPAHSMDLSFSPSSHQPSDSGKAAQFTRSEVANLPRRPLDTGCKIRRTRSKNPSKQRQTASEKEKLRMRDLTKALHHLRTYLPASVAPVGQTLTKIETLRLTIRYISFLSEQLGLSEEVLFKRKEQERARCRTSPEIFGYFQCSSMPDQWGQSPGQFAGSCQTGFTHPSQHTQMDLNQYSRAPEVPPPNELLSSSLDRLLHSAQCTQVLQSCQVYYSCQLVPQDYWS</sequence>
<keyword evidence="7" id="KW-0539">Nucleus</keyword>
<comment type="subcellular location">
    <subcellularLocation>
        <location evidence="1">Nucleus</location>
    </subcellularLocation>
</comment>
<reference evidence="10 11" key="1">
    <citation type="submission" date="2020-06" db="EMBL/GenBank/DDBJ databases">
        <authorList>
            <consortium name="Wellcome Sanger Institute Data Sharing"/>
        </authorList>
    </citation>
    <scope>NUCLEOTIDE SEQUENCE [LARGE SCALE GENOMIC DNA]</scope>
</reference>
<feature type="compositionally biased region" description="Basic residues" evidence="8">
    <location>
        <begin position="73"/>
        <end position="83"/>
    </location>
</feature>
<evidence type="ECO:0000256" key="5">
    <source>
        <dbReference type="ARBA" id="ARBA00023125"/>
    </source>
</evidence>
<protein>
    <recommendedName>
        <fullName evidence="9">BHLH domain-containing protein</fullName>
    </recommendedName>
</protein>
<evidence type="ECO:0000256" key="8">
    <source>
        <dbReference type="SAM" id="MobiDB-lite"/>
    </source>
</evidence>
<dbReference type="PANTHER" id="PTHR20937:SF18">
    <property type="entry name" value="BHLH TRANSCRIPTION FACTOR MESP-B-RELATED"/>
    <property type="match status" value="1"/>
</dbReference>
<evidence type="ECO:0000313" key="10">
    <source>
        <dbReference type="Ensembl" id="ENSDCDP00010018143.1"/>
    </source>
</evidence>
<evidence type="ECO:0000313" key="11">
    <source>
        <dbReference type="Proteomes" id="UP000694580"/>
    </source>
</evidence>
<dbReference type="InterPro" id="IPR011598">
    <property type="entry name" value="bHLH_dom"/>
</dbReference>
<feature type="region of interest" description="Disordered" evidence="8">
    <location>
        <begin position="14"/>
        <end position="94"/>
    </location>
</feature>